<evidence type="ECO:0000313" key="3">
    <source>
        <dbReference type="Proteomes" id="UP000663651"/>
    </source>
</evidence>
<reference evidence="2 3" key="1">
    <citation type="submission" date="2021-03" db="EMBL/GenBank/DDBJ databases">
        <title>Geobacter metallireducens gen. nov. sp. nov., a microorganism capable of coupling the complete oxidation of organic compounds to the reduction of iron and other metals.</title>
        <authorList>
            <person name="Li Y."/>
        </authorList>
    </citation>
    <scope>NUCLEOTIDE SEQUENCE [LARGE SCALE GENOMIC DNA]</scope>
    <source>
        <strain evidence="2 3">Jerry-YX</strain>
    </source>
</reference>
<accession>A0ABX7Q6D8</accession>
<dbReference type="Pfam" id="PF00570">
    <property type="entry name" value="HRDC"/>
    <property type="match status" value="2"/>
</dbReference>
<gene>
    <name evidence="2" type="ORF">JZM60_06570</name>
</gene>
<dbReference type="SMART" id="SM00474">
    <property type="entry name" value="35EXOc"/>
    <property type="match status" value="1"/>
</dbReference>
<dbReference type="SUPFAM" id="SSF53098">
    <property type="entry name" value="Ribonuclease H-like"/>
    <property type="match status" value="1"/>
</dbReference>
<dbReference type="InterPro" id="IPR036397">
    <property type="entry name" value="RNaseH_sf"/>
</dbReference>
<dbReference type="InterPro" id="IPR002121">
    <property type="entry name" value="HRDC_dom"/>
</dbReference>
<dbReference type="Pfam" id="PF01612">
    <property type="entry name" value="DNA_pol_A_exo1"/>
    <property type="match status" value="1"/>
</dbReference>
<dbReference type="PANTHER" id="PTHR47649">
    <property type="entry name" value="RIBONUCLEASE D"/>
    <property type="match status" value="1"/>
</dbReference>
<organism evidence="2 3">
    <name type="scientific">Geobacter benzoatilyticus</name>
    <dbReference type="NCBI Taxonomy" id="2815309"/>
    <lineage>
        <taxon>Bacteria</taxon>
        <taxon>Pseudomonadati</taxon>
        <taxon>Thermodesulfobacteriota</taxon>
        <taxon>Desulfuromonadia</taxon>
        <taxon>Geobacterales</taxon>
        <taxon>Geobacteraceae</taxon>
        <taxon>Geobacter</taxon>
    </lineage>
</organism>
<dbReference type="EMBL" id="CP071382">
    <property type="protein sequence ID" value="QSV46924.1"/>
    <property type="molecule type" value="Genomic_DNA"/>
</dbReference>
<sequence length="382" mass="43043">MPVQPVSPEIITTPDGVRRLADRLSREPYVACDLEADSMHHYQEKVCLIQFAVPGFAAIVDPLAVADMAPLAPLFADAAICKVFHGADYDIRSLHRDFGIEVNNLFDTMIACQFLGEREFGLAAALKKRFGVDLDKQYQRADWSRRPLSAGMIEYAVKDTTLLIELAGQLEAELREKGRFGWFEEECAILARVRVAQRSGSDPMFLRFKGASRMAPRSLAVLEEILRFRDRRARQMDVPPFKVLGTETVRELAEKKPRSAADFAGITGMTERVLERCGEEILRAVEKGIALPEQELPVFPREERRKVGGDEERRVKALKGWREGKSRQFGVEPGFLANNALLEQIALSFPRSEEELDGVAGVRSWQRREFGAELVAALQVRR</sequence>
<dbReference type="PROSITE" id="PS50967">
    <property type="entry name" value="HRDC"/>
    <property type="match status" value="2"/>
</dbReference>
<dbReference type="CDD" id="cd06142">
    <property type="entry name" value="RNaseD_exo"/>
    <property type="match status" value="1"/>
</dbReference>
<evidence type="ECO:0000313" key="2">
    <source>
        <dbReference type="EMBL" id="QSV46924.1"/>
    </source>
</evidence>
<dbReference type="Gene3D" id="3.30.420.10">
    <property type="entry name" value="Ribonuclease H-like superfamily/Ribonuclease H"/>
    <property type="match status" value="1"/>
</dbReference>
<proteinExistence type="predicted"/>
<dbReference type="RefSeq" id="WP_207164702.1">
    <property type="nucleotide sequence ID" value="NZ_CP071382.1"/>
</dbReference>
<dbReference type="PANTHER" id="PTHR47649:SF1">
    <property type="entry name" value="RIBONUCLEASE D"/>
    <property type="match status" value="1"/>
</dbReference>
<evidence type="ECO:0000259" key="1">
    <source>
        <dbReference type="PROSITE" id="PS50967"/>
    </source>
</evidence>
<protein>
    <submittedName>
        <fullName evidence="2">HRDC domain-containing protein</fullName>
    </submittedName>
</protein>
<dbReference type="Proteomes" id="UP000663651">
    <property type="component" value="Chromosome"/>
</dbReference>
<feature type="domain" description="HRDC" evidence="1">
    <location>
        <begin position="308"/>
        <end position="382"/>
    </location>
</feature>
<dbReference type="InterPro" id="IPR051086">
    <property type="entry name" value="RNase_D-like"/>
</dbReference>
<dbReference type="InterPro" id="IPR012337">
    <property type="entry name" value="RNaseH-like_sf"/>
</dbReference>
<keyword evidence="3" id="KW-1185">Reference proteome</keyword>
<feature type="domain" description="HRDC" evidence="1">
    <location>
        <begin position="215"/>
        <end position="295"/>
    </location>
</feature>
<dbReference type="InterPro" id="IPR002562">
    <property type="entry name" value="3'-5'_exonuclease_dom"/>
</dbReference>
<dbReference type="Gene3D" id="1.10.150.80">
    <property type="entry name" value="HRDC domain"/>
    <property type="match status" value="2"/>
</dbReference>
<dbReference type="InterPro" id="IPR044876">
    <property type="entry name" value="HRDC_dom_sf"/>
</dbReference>
<name>A0ABX7Q6D8_9BACT</name>
<dbReference type="InterPro" id="IPR010997">
    <property type="entry name" value="HRDC-like_sf"/>
</dbReference>
<dbReference type="SUPFAM" id="SSF47819">
    <property type="entry name" value="HRDC-like"/>
    <property type="match status" value="2"/>
</dbReference>
<dbReference type="SMART" id="SM00341">
    <property type="entry name" value="HRDC"/>
    <property type="match status" value="2"/>
</dbReference>